<protein>
    <submittedName>
        <fullName evidence="2">Ammonium transporter</fullName>
    </submittedName>
</protein>
<evidence type="ECO:0000256" key="1">
    <source>
        <dbReference type="SAM" id="Phobius"/>
    </source>
</evidence>
<dbReference type="EMBL" id="JAQQKW010000005">
    <property type="protein sequence ID" value="MDC7694735.1"/>
    <property type="molecule type" value="Genomic_DNA"/>
</dbReference>
<proteinExistence type="predicted"/>
<dbReference type="Proteomes" id="UP001216595">
    <property type="component" value="Unassembled WGS sequence"/>
</dbReference>
<name>A0ABT5IFV9_9CAUL</name>
<feature type="transmembrane region" description="Helical" evidence="1">
    <location>
        <begin position="95"/>
        <end position="115"/>
    </location>
</feature>
<feature type="transmembrane region" description="Helical" evidence="1">
    <location>
        <begin position="35"/>
        <end position="51"/>
    </location>
</feature>
<reference evidence="2 3" key="1">
    <citation type="submission" date="2023-01" db="EMBL/GenBank/DDBJ databases">
        <title>Novel species of the genus Asticcacaulis isolated from rivers.</title>
        <authorList>
            <person name="Lu H."/>
        </authorList>
    </citation>
    <scope>NUCLEOTIDE SEQUENCE [LARGE SCALE GENOMIC DNA]</scope>
    <source>
        <strain evidence="2 3">DXS10W</strain>
    </source>
</reference>
<dbReference type="RefSeq" id="WP_272741440.1">
    <property type="nucleotide sequence ID" value="NZ_JAQQKW010000005.1"/>
</dbReference>
<evidence type="ECO:0000313" key="3">
    <source>
        <dbReference type="Proteomes" id="UP001216595"/>
    </source>
</evidence>
<organism evidence="2 3">
    <name type="scientific">Asticcacaulis currens</name>
    <dbReference type="NCBI Taxonomy" id="2984210"/>
    <lineage>
        <taxon>Bacteria</taxon>
        <taxon>Pseudomonadati</taxon>
        <taxon>Pseudomonadota</taxon>
        <taxon>Alphaproteobacteria</taxon>
        <taxon>Caulobacterales</taxon>
        <taxon>Caulobacteraceae</taxon>
        <taxon>Asticcacaulis</taxon>
    </lineage>
</organism>
<comment type="caution">
    <text evidence="2">The sequence shown here is derived from an EMBL/GenBank/DDBJ whole genome shotgun (WGS) entry which is preliminary data.</text>
</comment>
<keyword evidence="3" id="KW-1185">Reference proteome</keyword>
<keyword evidence="1" id="KW-0812">Transmembrane</keyword>
<keyword evidence="1" id="KW-1133">Transmembrane helix</keyword>
<accession>A0ABT5IFV9</accession>
<gene>
    <name evidence="2" type="ORF">PQU94_10620</name>
</gene>
<sequence length="124" mass="13398">MKTDILAGLIWAGALIGLALLASFARSHGWIGPETALRAMAMNGLVVAYYGNRVPKLIVPSALRRQVNRFTGWMLVVSGLIYAGFWAFAPLDMAMIFGTGAMAAGLALCVLYCLWMRTQMRASA</sequence>
<feature type="transmembrane region" description="Helical" evidence="1">
    <location>
        <begin position="72"/>
        <end position="89"/>
    </location>
</feature>
<keyword evidence="1" id="KW-0472">Membrane</keyword>
<evidence type="ECO:0000313" key="2">
    <source>
        <dbReference type="EMBL" id="MDC7694735.1"/>
    </source>
</evidence>